<evidence type="ECO:0000313" key="3">
    <source>
        <dbReference type="Proteomes" id="UP000192634"/>
    </source>
</evidence>
<dbReference type="Gene3D" id="3.40.630.30">
    <property type="match status" value="2"/>
</dbReference>
<accession>A0A1W2BBD2</accession>
<dbReference type="Proteomes" id="UP000192634">
    <property type="component" value="Unassembled WGS sequence"/>
</dbReference>
<feature type="domain" description="N-acetyltransferase" evidence="1">
    <location>
        <begin position="161"/>
        <end position="328"/>
    </location>
</feature>
<proteinExistence type="predicted"/>
<dbReference type="Pfam" id="PF13508">
    <property type="entry name" value="Acetyltransf_7"/>
    <property type="match status" value="1"/>
</dbReference>
<organism evidence="2 3">
    <name type="scientific">Janibacter indicus</name>
    <dbReference type="NCBI Taxonomy" id="857417"/>
    <lineage>
        <taxon>Bacteria</taxon>
        <taxon>Bacillati</taxon>
        <taxon>Actinomycetota</taxon>
        <taxon>Actinomycetes</taxon>
        <taxon>Micrococcales</taxon>
        <taxon>Intrasporangiaceae</taxon>
        <taxon>Janibacter</taxon>
    </lineage>
</organism>
<evidence type="ECO:0000259" key="1">
    <source>
        <dbReference type="PROSITE" id="PS51186"/>
    </source>
</evidence>
<dbReference type="PROSITE" id="PS51186">
    <property type="entry name" value="GNAT"/>
    <property type="match status" value="1"/>
</dbReference>
<keyword evidence="2" id="KW-0808">Transferase</keyword>
<dbReference type="SUPFAM" id="SSF55729">
    <property type="entry name" value="Acyl-CoA N-acyltransferases (Nat)"/>
    <property type="match status" value="2"/>
</dbReference>
<dbReference type="InterPro" id="IPR000182">
    <property type="entry name" value="GNAT_dom"/>
</dbReference>
<dbReference type="GO" id="GO:0016747">
    <property type="term" value="F:acyltransferase activity, transferring groups other than amino-acyl groups"/>
    <property type="evidence" value="ECO:0007669"/>
    <property type="project" value="InterPro"/>
</dbReference>
<gene>
    <name evidence="2" type="ORF">SAMN06296429_107161</name>
</gene>
<evidence type="ECO:0000313" key="2">
    <source>
        <dbReference type="EMBL" id="SMC69688.1"/>
    </source>
</evidence>
<dbReference type="InterPro" id="IPR016181">
    <property type="entry name" value="Acyl_CoA_acyltransferase"/>
</dbReference>
<dbReference type="AlphaFoldDB" id="A0A1W2BBD2"/>
<protein>
    <submittedName>
        <fullName evidence="2">Protein N-acetyltransferase, RimJ/RimL family</fullName>
    </submittedName>
</protein>
<reference evidence="2 3" key="1">
    <citation type="submission" date="2017-04" db="EMBL/GenBank/DDBJ databases">
        <authorList>
            <person name="Afonso C.L."/>
            <person name="Miller P.J."/>
            <person name="Scott M.A."/>
            <person name="Spackman E."/>
            <person name="Goraichik I."/>
            <person name="Dimitrov K.M."/>
            <person name="Suarez D.L."/>
            <person name="Swayne D.E."/>
        </authorList>
    </citation>
    <scope>NUCLEOTIDE SEQUENCE [LARGE SCALE GENOMIC DNA]</scope>
    <source>
        <strain evidence="2 3">CGMCC 1.12511</strain>
    </source>
</reference>
<sequence length="328" mass="35534">MGSVTAPRTITTDLVSLQPPEEQDAALVAELMGVPEDAERPAEIVRGWREHWDEHGYGTWIATDASGRRVGFVGLRAHDDFIRVTIRTLEGQGEEDLAGPAMRLVVAHALEWLPDLPLRLRVAPEDLATRFVAEFAGMVHAPDLDHTVGGDDWQVLELPWVRVADKIPARAREAMLRMWVEVNEAGGAVGFLPGADEGEVTAVLDGYAARLERGDTSLVALNSPHGDLLGFGFVVRPSGATVAHTANLERIMTDPARRGTNHGALLMAGMHRAARERGVELVTLDYRGGTGLGEFYTRFGYTEVGRVPGGVRVAPGDDRDGVIMARSL</sequence>
<name>A0A1W2BBD2_9MICO</name>
<dbReference type="EMBL" id="FWXN01000007">
    <property type="protein sequence ID" value="SMC69688.1"/>
    <property type="molecule type" value="Genomic_DNA"/>
</dbReference>
<dbReference type="CDD" id="cd04301">
    <property type="entry name" value="NAT_SF"/>
    <property type="match status" value="1"/>
</dbReference>